<accession>A0A484M4R7</accession>
<feature type="compositionally biased region" description="Basic and acidic residues" evidence="1">
    <location>
        <begin position="85"/>
        <end position="114"/>
    </location>
</feature>
<gene>
    <name evidence="2" type="ORF">CCAM_LOCUS25606</name>
</gene>
<evidence type="ECO:0000256" key="1">
    <source>
        <dbReference type="SAM" id="MobiDB-lite"/>
    </source>
</evidence>
<organism evidence="2 3">
    <name type="scientific">Cuscuta campestris</name>
    <dbReference type="NCBI Taxonomy" id="132261"/>
    <lineage>
        <taxon>Eukaryota</taxon>
        <taxon>Viridiplantae</taxon>
        <taxon>Streptophyta</taxon>
        <taxon>Embryophyta</taxon>
        <taxon>Tracheophyta</taxon>
        <taxon>Spermatophyta</taxon>
        <taxon>Magnoliopsida</taxon>
        <taxon>eudicotyledons</taxon>
        <taxon>Gunneridae</taxon>
        <taxon>Pentapetalae</taxon>
        <taxon>asterids</taxon>
        <taxon>lamiids</taxon>
        <taxon>Solanales</taxon>
        <taxon>Convolvulaceae</taxon>
        <taxon>Cuscuteae</taxon>
        <taxon>Cuscuta</taxon>
        <taxon>Cuscuta subgen. Grammica</taxon>
        <taxon>Cuscuta sect. Cleistogrammica</taxon>
    </lineage>
</organism>
<keyword evidence="3" id="KW-1185">Reference proteome</keyword>
<dbReference type="AlphaFoldDB" id="A0A484M4R7"/>
<name>A0A484M4R7_9ASTE</name>
<evidence type="ECO:0000313" key="3">
    <source>
        <dbReference type="Proteomes" id="UP000595140"/>
    </source>
</evidence>
<protein>
    <submittedName>
        <fullName evidence="2">Uncharacterized protein</fullName>
    </submittedName>
</protein>
<feature type="region of interest" description="Disordered" evidence="1">
    <location>
        <begin position="74"/>
        <end position="114"/>
    </location>
</feature>
<reference evidence="2 3" key="1">
    <citation type="submission" date="2018-04" db="EMBL/GenBank/DDBJ databases">
        <authorList>
            <person name="Vogel A."/>
        </authorList>
    </citation>
    <scope>NUCLEOTIDE SEQUENCE [LARGE SCALE GENOMIC DNA]</scope>
</reference>
<proteinExistence type="predicted"/>
<feature type="compositionally biased region" description="Polar residues" evidence="1">
    <location>
        <begin position="75"/>
        <end position="84"/>
    </location>
</feature>
<dbReference type="EMBL" id="OOIL02002608">
    <property type="protein sequence ID" value="VFQ83830.1"/>
    <property type="molecule type" value="Genomic_DNA"/>
</dbReference>
<evidence type="ECO:0000313" key="2">
    <source>
        <dbReference type="EMBL" id="VFQ83830.1"/>
    </source>
</evidence>
<sequence>MESLVKELFSRFLEKEAGSPTKHHSRISNVGQMVTIDQRIVVKYSDVVEGTAFDDFWDSVEDLSQTVEKIGSNDVLGSQSSCSSSRKELKVEEDNPIKRRRFEENSNDKKEKRL</sequence>
<dbReference type="Proteomes" id="UP000595140">
    <property type="component" value="Unassembled WGS sequence"/>
</dbReference>